<organism evidence="3 4">
    <name type="scientific">Algoriphagus zhangzhouensis</name>
    <dbReference type="NCBI Taxonomy" id="1073327"/>
    <lineage>
        <taxon>Bacteria</taxon>
        <taxon>Pseudomonadati</taxon>
        <taxon>Bacteroidota</taxon>
        <taxon>Cytophagia</taxon>
        <taxon>Cytophagales</taxon>
        <taxon>Cyclobacteriaceae</taxon>
        <taxon>Algoriphagus</taxon>
    </lineage>
</organism>
<gene>
    <name evidence="3" type="ORF">SAMN04488108_3825</name>
</gene>
<accession>A0A1M7ZK50</accession>
<dbReference type="CDD" id="cd00158">
    <property type="entry name" value="RHOD"/>
    <property type="match status" value="1"/>
</dbReference>
<protein>
    <submittedName>
        <fullName evidence="3">Rhodanese-related sulfurtransferase</fullName>
    </submittedName>
</protein>
<evidence type="ECO:0000256" key="1">
    <source>
        <dbReference type="SAM" id="SignalP"/>
    </source>
</evidence>
<dbReference type="AlphaFoldDB" id="A0A1M7ZK50"/>
<dbReference type="SMART" id="SM00450">
    <property type="entry name" value="RHOD"/>
    <property type="match status" value="1"/>
</dbReference>
<dbReference type="Pfam" id="PF00581">
    <property type="entry name" value="Rhodanese"/>
    <property type="match status" value="1"/>
</dbReference>
<dbReference type="PANTHER" id="PTHR43031:SF7">
    <property type="entry name" value="NITRIC OXIDE REDUCTASE FLRD-NAD(+) REDUCTASE"/>
    <property type="match status" value="1"/>
</dbReference>
<name>A0A1M7ZK50_9BACT</name>
<sequence>MKNLKHLFWTLLILVGVSFSVSAQTTADSAKVVSADKFEKLISKNKNTLLDLRTPQEVQDGHLVGATNLDFLDEDFLEKIEQLDKSKTYLLYCRTGNKTRKAGAAMKKAGFKKVIMLDGGITSWKAQGKPIEE</sequence>
<keyword evidence="1" id="KW-0732">Signal</keyword>
<reference evidence="4" key="1">
    <citation type="submission" date="2016-12" db="EMBL/GenBank/DDBJ databases">
        <authorList>
            <person name="Varghese N."/>
            <person name="Submissions S."/>
        </authorList>
    </citation>
    <scope>NUCLEOTIDE SEQUENCE [LARGE SCALE GENOMIC DNA]</scope>
    <source>
        <strain evidence="4">DSM 25035</strain>
    </source>
</reference>
<dbReference type="EMBL" id="FRXN01000006">
    <property type="protein sequence ID" value="SHO65046.1"/>
    <property type="molecule type" value="Genomic_DNA"/>
</dbReference>
<feature type="domain" description="Rhodanese" evidence="2">
    <location>
        <begin position="43"/>
        <end position="133"/>
    </location>
</feature>
<dbReference type="PANTHER" id="PTHR43031">
    <property type="entry name" value="FAD-DEPENDENT OXIDOREDUCTASE"/>
    <property type="match status" value="1"/>
</dbReference>
<keyword evidence="4" id="KW-1185">Reference proteome</keyword>
<dbReference type="SUPFAM" id="SSF52821">
    <property type="entry name" value="Rhodanese/Cell cycle control phosphatase"/>
    <property type="match status" value="1"/>
</dbReference>
<keyword evidence="3" id="KW-0808">Transferase</keyword>
<dbReference type="InterPro" id="IPR050229">
    <property type="entry name" value="GlpE_sulfurtransferase"/>
</dbReference>
<dbReference type="STRING" id="1073327.SAMN04488108_3825"/>
<feature type="chain" id="PRO_5013382923" evidence="1">
    <location>
        <begin position="24"/>
        <end position="133"/>
    </location>
</feature>
<proteinExistence type="predicted"/>
<dbReference type="Gene3D" id="3.40.250.10">
    <property type="entry name" value="Rhodanese-like domain"/>
    <property type="match status" value="1"/>
</dbReference>
<dbReference type="InterPro" id="IPR001763">
    <property type="entry name" value="Rhodanese-like_dom"/>
</dbReference>
<dbReference type="RefSeq" id="WP_073573418.1">
    <property type="nucleotide sequence ID" value="NZ_FRXN01000006.1"/>
</dbReference>
<evidence type="ECO:0000313" key="4">
    <source>
        <dbReference type="Proteomes" id="UP000184609"/>
    </source>
</evidence>
<dbReference type="Proteomes" id="UP000184609">
    <property type="component" value="Unassembled WGS sequence"/>
</dbReference>
<dbReference type="InterPro" id="IPR036873">
    <property type="entry name" value="Rhodanese-like_dom_sf"/>
</dbReference>
<feature type="signal peptide" evidence="1">
    <location>
        <begin position="1"/>
        <end position="23"/>
    </location>
</feature>
<evidence type="ECO:0000313" key="3">
    <source>
        <dbReference type="EMBL" id="SHO65046.1"/>
    </source>
</evidence>
<dbReference type="PROSITE" id="PS50206">
    <property type="entry name" value="RHODANESE_3"/>
    <property type="match status" value="1"/>
</dbReference>
<dbReference type="OrthoDB" id="9808735at2"/>
<evidence type="ECO:0000259" key="2">
    <source>
        <dbReference type="PROSITE" id="PS50206"/>
    </source>
</evidence>
<dbReference type="GO" id="GO:0016740">
    <property type="term" value="F:transferase activity"/>
    <property type="evidence" value="ECO:0007669"/>
    <property type="project" value="UniProtKB-KW"/>
</dbReference>